<dbReference type="Proteomes" id="UP001165524">
    <property type="component" value="Unassembled WGS sequence"/>
</dbReference>
<dbReference type="SUPFAM" id="SSF52343">
    <property type="entry name" value="Ferredoxin reductase-like, C-terminal NADP-linked domain"/>
    <property type="match status" value="1"/>
</dbReference>
<proteinExistence type="inferred from homology"/>
<dbReference type="Gene3D" id="3.10.20.30">
    <property type="match status" value="1"/>
</dbReference>
<keyword evidence="2" id="KW-0455">Luminescence</keyword>
<dbReference type="RefSeq" id="WP_246953686.1">
    <property type="nucleotide sequence ID" value="NZ_JALKII010000013.1"/>
</dbReference>
<evidence type="ECO:0000313" key="7">
    <source>
        <dbReference type="Proteomes" id="UP001165524"/>
    </source>
</evidence>
<protein>
    <submittedName>
        <fullName evidence="6">2Fe-2S iron-sulfur cluster-binding protein</fullName>
    </submittedName>
</protein>
<evidence type="ECO:0000259" key="5">
    <source>
        <dbReference type="PROSITE" id="PS51384"/>
    </source>
</evidence>
<dbReference type="InterPro" id="IPR001433">
    <property type="entry name" value="OxRdtase_FAD/NAD-bd"/>
</dbReference>
<dbReference type="SUPFAM" id="SSF54292">
    <property type="entry name" value="2Fe-2S ferredoxin-like"/>
    <property type="match status" value="1"/>
</dbReference>
<evidence type="ECO:0000313" key="6">
    <source>
        <dbReference type="EMBL" id="MCK0538759.1"/>
    </source>
</evidence>
<dbReference type="CDD" id="cd06189">
    <property type="entry name" value="flavin_oxioreductase"/>
    <property type="match status" value="1"/>
</dbReference>
<feature type="domain" description="2Fe-2S ferredoxin-type" evidence="4">
    <location>
        <begin position="5"/>
        <end position="98"/>
    </location>
</feature>
<organism evidence="6 7">
    <name type="scientific">Alcanivorax quisquiliarum</name>
    <dbReference type="NCBI Taxonomy" id="2933565"/>
    <lineage>
        <taxon>Bacteria</taxon>
        <taxon>Pseudomonadati</taxon>
        <taxon>Pseudomonadota</taxon>
        <taxon>Gammaproteobacteria</taxon>
        <taxon>Oceanospirillales</taxon>
        <taxon>Alcanivoracaceae</taxon>
        <taxon>Alcanivorax</taxon>
    </lineage>
</organism>
<evidence type="ECO:0000259" key="4">
    <source>
        <dbReference type="PROSITE" id="PS51085"/>
    </source>
</evidence>
<dbReference type="InterPro" id="IPR001041">
    <property type="entry name" value="2Fe-2S_ferredoxin-type"/>
</dbReference>
<dbReference type="Gene3D" id="3.40.50.80">
    <property type="entry name" value="Nucleotide-binding domain of ferredoxin-NADP reductase (FNR) module"/>
    <property type="match status" value="1"/>
</dbReference>
<keyword evidence="7" id="KW-1185">Reference proteome</keyword>
<dbReference type="InterPro" id="IPR039261">
    <property type="entry name" value="FNR_nucleotide-bd"/>
</dbReference>
<dbReference type="Gene3D" id="2.40.30.10">
    <property type="entry name" value="Translation factors"/>
    <property type="match status" value="1"/>
</dbReference>
<evidence type="ECO:0000256" key="1">
    <source>
        <dbReference type="ARBA" id="ARBA00023002"/>
    </source>
</evidence>
<accession>A0ABT0EAC8</accession>
<dbReference type="PANTHER" id="PTHR47354">
    <property type="entry name" value="NADH OXIDOREDUCTASE HCR"/>
    <property type="match status" value="1"/>
</dbReference>
<sequence length="349" mass="37759">MDHTFHITVAGKGRYSARAGDTLLEAGQHAGFGFPHACRNGNCLRCVGQLLRGSVTQRIGNQATNTRIVCADDASAGQVLYCIAHALEDCEINVPDITAPGELPVFDVSCQIIAIDDLNHDVSRITLRLPAGRRIRWYAGQYLLLQTPAGEAAFSIANAPGGRDLELHLRHNDENSSAQEVMAALRQDTVARVQLPAGRRFIADNLPQRPVWFVCGSTGFAPAKAMIEHLLANNFDQPIRLYWGARTADDIYLPALPAQWVRDEQLEYVPVLSDSTATDEGDAGAEHAGAVYRTGLVHEAVLADLNGEQPEFHIAGSPAMAWAVFDALSAAGVPAADMHSDVFDYAPRE</sequence>
<gene>
    <name evidence="6" type="ORF">MU846_13675</name>
</gene>
<reference evidence="6" key="1">
    <citation type="submission" date="2022-04" db="EMBL/GenBank/DDBJ databases">
        <title>Alcanivorax sp. CY1518 draft genome sequence.</title>
        <authorList>
            <person name="Zhao G."/>
            <person name="An M."/>
        </authorList>
    </citation>
    <scope>NUCLEOTIDE SEQUENCE</scope>
    <source>
        <strain evidence="6">CY1518</strain>
    </source>
</reference>
<dbReference type="InterPro" id="IPR017927">
    <property type="entry name" value="FAD-bd_FR_type"/>
</dbReference>
<dbReference type="EMBL" id="JALKII010000013">
    <property type="protein sequence ID" value="MCK0538759.1"/>
    <property type="molecule type" value="Genomic_DNA"/>
</dbReference>
<dbReference type="Pfam" id="PF00111">
    <property type="entry name" value="Fer2"/>
    <property type="match status" value="1"/>
</dbReference>
<evidence type="ECO:0000256" key="2">
    <source>
        <dbReference type="ARBA" id="ARBA00023223"/>
    </source>
</evidence>
<dbReference type="Pfam" id="PF00175">
    <property type="entry name" value="NAD_binding_1"/>
    <property type="match status" value="1"/>
</dbReference>
<dbReference type="InterPro" id="IPR017938">
    <property type="entry name" value="Riboflavin_synthase-like_b-brl"/>
</dbReference>
<dbReference type="SUPFAM" id="SSF63380">
    <property type="entry name" value="Riboflavin synthase domain-like"/>
    <property type="match status" value="1"/>
</dbReference>
<name>A0ABT0EAC8_9GAMM</name>
<comment type="similarity">
    <text evidence="3">Belongs to the Fre/LuxG FAD/NAD(P) flavoprotein oxidoreductase family.</text>
</comment>
<evidence type="ECO:0000256" key="3">
    <source>
        <dbReference type="ARBA" id="ARBA00038177"/>
    </source>
</evidence>
<dbReference type="PROSITE" id="PS51085">
    <property type="entry name" value="2FE2S_FER_2"/>
    <property type="match status" value="1"/>
</dbReference>
<dbReference type="InterPro" id="IPR012675">
    <property type="entry name" value="Beta-grasp_dom_sf"/>
</dbReference>
<keyword evidence="1" id="KW-0560">Oxidoreductase</keyword>
<dbReference type="PANTHER" id="PTHR47354:SF7">
    <property type="entry name" value="NAD(P)H-FLAVIN REDUCTASE"/>
    <property type="match status" value="1"/>
</dbReference>
<dbReference type="InterPro" id="IPR036010">
    <property type="entry name" value="2Fe-2S_ferredoxin-like_sf"/>
</dbReference>
<dbReference type="PRINTS" id="PR00410">
    <property type="entry name" value="PHEHYDRXLASE"/>
</dbReference>
<dbReference type="CDD" id="cd00207">
    <property type="entry name" value="fer2"/>
    <property type="match status" value="1"/>
</dbReference>
<dbReference type="InterPro" id="IPR050415">
    <property type="entry name" value="MRET"/>
</dbReference>
<dbReference type="PROSITE" id="PS51384">
    <property type="entry name" value="FAD_FR"/>
    <property type="match status" value="1"/>
</dbReference>
<comment type="caution">
    <text evidence="6">The sequence shown here is derived from an EMBL/GenBank/DDBJ whole genome shotgun (WGS) entry which is preliminary data.</text>
</comment>
<feature type="domain" description="FAD-binding FR-type" evidence="5">
    <location>
        <begin position="105"/>
        <end position="203"/>
    </location>
</feature>